<dbReference type="PANTHER" id="PTHR43190">
    <property type="entry name" value="N-ACETYL-D-GLUCOSAMINE KINASE"/>
    <property type="match status" value="1"/>
</dbReference>
<protein>
    <recommendedName>
        <fullName evidence="1">ATPase BadF/BadG/BcrA/BcrD type domain-containing protein</fullName>
    </recommendedName>
</protein>
<organism evidence="2 3">
    <name type="scientific">Metallosphaera hakonensis JCM 8857 = DSM 7519</name>
    <dbReference type="NCBI Taxonomy" id="1293036"/>
    <lineage>
        <taxon>Archaea</taxon>
        <taxon>Thermoproteota</taxon>
        <taxon>Thermoprotei</taxon>
        <taxon>Sulfolobales</taxon>
        <taxon>Sulfolobaceae</taxon>
        <taxon>Metallosphaera</taxon>
    </lineage>
</organism>
<name>A0A2U9IUV4_9CREN</name>
<reference evidence="3" key="2">
    <citation type="submission" date="2020-03" db="EMBL/GenBank/DDBJ databases">
        <title>Complete Genome Sequences of Extremely Thermoacidophilic, Metal-Mobilizing Type-Strain Members of the Archaeal Family Sulfolobaceae: Acidianus brierleyi DSM-1651T, Acidianus sulfidivorans DSM-18786T, Metallosphaera hakonensis DSM-7519T, and Metallosphaera prunae DSM-10039T.</title>
        <authorList>
            <person name="Counts J.A."/>
            <person name="Kelly R.M."/>
        </authorList>
    </citation>
    <scope>NUCLEOTIDE SEQUENCE [LARGE SCALE GENOMIC DNA]</scope>
    <source>
        <strain evidence="3">HO1-1</strain>
    </source>
</reference>
<gene>
    <name evidence="2" type="ORF">DFR87_09410</name>
</gene>
<proteinExistence type="predicted"/>
<dbReference type="Proteomes" id="UP000247586">
    <property type="component" value="Chromosome"/>
</dbReference>
<dbReference type="Pfam" id="PF01869">
    <property type="entry name" value="BcrAD_BadFG"/>
    <property type="match status" value="1"/>
</dbReference>
<dbReference type="KEGG" id="mhk:DFR87_09410"/>
<dbReference type="Gene3D" id="3.30.420.40">
    <property type="match status" value="2"/>
</dbReference>
<evidence type="ECO:0000313" key="2">
    <source>
        <dbReference type="EMBL" id="AWR99870.1"/>
    </source>
</evidence>
<dbReference type="SUPFAM" id="SSF53067">
    <property type="entry name" value="Actin-like ATPase domain"/>
    <property type="match status" value="2"/>
</dbReference>
<dbReference type="EMBL" id="CP029287">
    <property type="protein sequence ID" value="AWR99870.1"/>
    <property type="molecule type" value="Genomic_DNA"/>
</dbReference>
<keyword evidence="3" id="KW-1185">Reference proteome</keyword>
<evidence type="ECO:0000259" key="1">
    <source>
        <dbReference type="Pfam" id="PF01869"/>
    </source>
</evidence>
<reference evidence="3" key="3">
    <citation type="submission" date="2020-03" db="EMBL/GenBank/DDBJ databases">
        <title>Sequencing and Assembly of Multiple Reported Metal-Biooxidizing Members of the Extremely Thermoacidophilic Archaeal Family Sulfolobaceae.</title>
        <authorList>
            <person name="Counts J.A."/>
            <person name="Kelly R.M."/>
        </authorList>
    </citation>
    <scope>NUCLEOTIDE SEQUENCE [LARGE SCALE GENOMIC DNA]</scope>
    <source>
        <strain evidence="3">HO1-1</strain>
    </source>
</reference>
<dbReference type="STRING" id="1293036.GCA_001315825_02880"/>
<dbReference type="InterPro" id="IPR043129">
    <property type="entry name" value="ATPase_NBD"/>
</dbReference>
<accession>A0A2U9IUV4</accession>
<dbReference type="InterPro" id="IPR052519">
    <property type="entry name" value="Euk-type_GlcNAc_Kinase"/>
</dbReference>
<feature type="domain" description="ATPase BadF/BadG/BcrA/BcrD type" evidence="1">
    <location>
        <begin position="16"/>
        <end position="270"/>
    </location>
</feature>
<dbReference type="InterPro" id="IPR002731">
    <property type="entry name" value="ATPase_BadF"/>
</dbReference>
<sequence>MFIKNDDTDLWKGLAVEGGGTKTTAVVFQGLELLGFGSSGSSNFVEVGKRAENAIERAVRQALRMAQLDLSDIDRASFALAGIGDSPRFTEIGERMVKGIFRNAIVVNDGVAACKLAHIDMDGGTLVAGTGNVAYIQKSGQMRRLAGWGWFFGDEGSASYIGRKALTMATRAVDGLVESRLPEEVESFFGKPLREVIERFTRRPNKRAIASFARIVDGLAERGDPASILIMNEVIEYLDSMLKRIKREVDRVAGTGGVFKSRLVRRKFPDLTVYESYQTVIGSVILLLENVTEEDRTQLLKQLDELRGKSRRGSKF</sequence>
<evidence type="ECO:0000313" key="3">
    <source>
        <dbReference type="Proteomes" id="UP000247586"/>
    </source>
</evidence>
<dbReference type="PANTHER" id="PTHR43190:SF3">
    <property type="entry name" value="N-ACETYL-D-GLUCOSAMINE KINASE"/>
    <property type="match status" value="1"/>
</dbReference>
<dbReference type="AlphaFoldDB" id="A0A2U9IUV4"/>
<reference evidence="2 3" key="1">
    <citation type="submission" date="2018-05" db="EMBL/GenBank/DDBJ databases">
        <title>Complete Genome Sequences of Extremely Thermoacidophilic, Metal-Mobilizing Type-Strain Members of the Archaeal Family Sulfolobaceae: Acidianus brierleyi DSM-1651T, Acidianus sulfidivorans DSM-18786T, Metallosphaera hakonensis DSM-7519T, and Metallosphaera prunae DSM-10039T.</title>
        <authorList>
            <person name="Counts J.A."/>
            <person name="Kelly R.M."/>
        </authorList>
    </citation>
    <scope>NUCLEOTIDE SEQUENCE [LARGE SCALE GENOMIC DNA]</scope>
    <source>
        <strain evidence="2 3">HO1-1</strain>
    </source>
</reference>